<keyword evidence="2" id="KW-0235">DNA replication</keyword>
<dbReference type="RefSeq" id="WP_217335834.1">
    <property type="nucleotide sequence ID" value="NZ_JAHQZT010000023.1"/>
</dbReference>
<evidence type="ECO:0000313" key="7">
    <source>
        <dbReference type="EMBL" id="MBV0934425.1"/>
    </source>
</evidence>
<dbReference type="GO" id="GO:0003910">
    <property type="term" value="F:DNA ligase (ATP) activity"/>
    <property type="evidence" value="ECO:0007669"/>
    <property type="project" value="UniProtKB-EC"/>
</dbReference>
<keyword evidence="5" id="KW-0732">Signal</keyword>
<evidence type="ECO:0000256" key="5">
    <source>
        <dbReference type="SAM" id="SignalP"/>
    </source>
</evidence>
<keyword evidence="8" id="KW-1185">Reference proteome</keyword>
<sequence length="279" mass="30823">MFKPSPLLLLLGLATPLAAQPQPTHAIMQGMEIGDDLSLPAQLDAWLVSEKFDGVRAYWDGTRLLSRSGYPIDIPASMTRDWPDTHLEGELWIGYGQFEALSALVRTHDAPVKDWQRVRFMLFDLPRWPGTFAERQAQLSTLATAANLDVIPQHKGLDHAGLDALFAAVTARGGEGLMLHRGTALYQLQRSTDLRKLKPFQDAEAVVIAHTPGKGKYTGLMGSLLVEQANGTRFRIGSGFSDAERAQPPAIGSIITFRYNGLSRHGVPRFARFLRIRPD</sequence>
<accession>A0ABS6ME42</accession>
<gene>
    <name evidence="7" type="ORF">KTN04_13860</name>
</gene>
<dbReference type="PANTHER" id="PTHR47810">
    <property type="entry name" value="DNA LIGASE"/>
    <property type="match status" value="1"/>
</dbReference>
<comment type="caution">
    <text evidence="7">The sequence shown here is derived from an EMBL/GenBank/DDBJ whole genome shotgun (WGS) entry which is preliminary data.</text>
</comment>
<dbReference type="NCBIfam" id="NF006592">
    <property type="entry name" value="PRK09125.1"/>
    <property type="match status" value="1"/>
</dbReference>
<feature type="signal peptide" evidence="5">
    <location>
        <begin position="1"/>
        <end position="19"/>
    </location>
</feature>
<feature type="domain" description="DNA ligase OB-like" evidence="6">
    <location>
        <begin position="212"/>
        <end position="277"/>
    </location>
</feature>
<dbReference type="InterPro" id="IPR029319">
    <property type="entry name" value="DNA_ligase_OB"/>
</dbReference>
<keyword evidence="4" id="KW-0234">DNA repair</keyword>
<evidence type="ECO:0000259" key="6">
    <source>
        <dbReference type="Pfam" id="PF14743"/>
    </source>
</evidence>
<protein>
    <submittedName>
        <fullName evidence="7">DNA ligase</fullName>
        <ecNumber evidence="7">6.5.1.1</ecNumber>
    </submittedName>
</protein>
<name>A0ABS6ME42_9GAMM</name>
<dbReference type="CDD" id="cd08041">
    <property type="entry name" value="OBF_kDNA_ligase_like"/>
    <property type="match status" value="1"/>
</dbReference>
<dbReference type="Proteomes" id="UP000755551">
    <property type="component" value="Unassembled WGS sequence"/>
</dbReference>
<evidence type="ECO:0000256" key="1">
    <source>
        <dbReference type="ARBA" id="ARBA00022598"/>
    </source>
</evidence>
<evidence type="ECO:0000313" key="8">
    <source>
        <dbReference type="Proteomes" id="UP000755551"/>
    </source>
</evidence>
<reference evidence="7 8" key="1">
    <citation type="submission" date="2021-06" db="EMBL/GenBank/DDBJ databases">
        <title>Bacterium isolated from marine sediment.</title>
        <authorList>
            <person name="Zhu K.-L."/>
            <person name="Du Z.-J."/>
            <person name="Liang Q.-Y."/>
        </authorList>
    </citation>
    <scope>NUCLEOTIDE SEQUENCE [LARGE SCALE GENOMIC DNA]</scope>
    <source>
        <strain evidence="7 8">A346</strain>
    </source>
</reference>
<dbReference type="InterPro" id="IPR050326">
    <property type="entry name" value="NAD_dep_DNA_ligaseB"/>
</dbReference>
<organism evidence="7 8">
    <name type="scientific">Marinobacterium weihaiense</name>
    <dbReference type="NCBI Taxonomy" id="2851016"/>
    <lineage>
        <taxon>Bacteria</taxon>
        <taxon>Pseudomonadati</taxon>
        <taxon>Pseudomonadota</taxon>
        <taxon>Gammaproteobacteria</taxon>
        <taxon>Oceanospirillales</taxon>
        <taxon>Oceanospirillaceae</taxon>
        <taxon>Marinobacterium</taxon>
    </lineage>
</organism>
<feature type="chain" id="PRO_5045403659" evidence="5">
    <location>
        <begin position="20"/>
        <end position="279"/>
    </location>
</feature>
<keyword evidence="3" id="KW-0227">DNA damage</keyword>
<dbReference type="Pfam" id="PF14743">
    <property type="entry name" value="DNA_ligase_OB_2"/>
    <property type="match status" value="1"/>
</dbReference>
<evidence type="ECO:0000256" key="2">
    <source>
        <dbReference type="ARBA" id="ARBA00022705"/>
    </source>
</evidence>
<evidence type="ECO:0000256" key="3">
    <source>
        <dbReference type="ARBA" id="ARBA00022763"/>
    </source>
</evidence>
<dbReference type="EC" id="6.5.1.1" evidence="7"/>
<dbReference type="CDD" id="cd07896">
    <property type="entry name" value="Adenylation_kDNA_ligase_like"/>
    <property type="match status" value="1"/>
</dbReference>
<evidence type="ECO:0000256" key="4">
    <source>
        <dbReference type="ARBA" id="ARBA00023204"/>
    </source>
</evidence>
<dbReference type="EMBL" id="JAHQZT010000023">
    <property type="protein sequence ID" value="MBV0934425.1"/>
    <property type="molecule type" value="Genomic_DNA"/>
</dbReference>
<keyword evidence="1 7" id="KW-0436">Ligase</keyword>
<proteinExistence type="predicted"/>
<dbReference type="PANTHER" id="PTHR47810:SF1">
    <property type="entry name" value="DNA LIGASE B"/>
    <property type="match status" value="1"/>
</dbReference>